<protein>
    <submittedName>
        <fullName evidence="1">Uncharacterized protein</fullName>
    </submittedName>
</protein>
<reference evidence="1" key="1">
    <citation type="submission" date="2018-05" db="EMBL/GenBank/DDBJ databases">
        <authorList>
            <person name="Lanie J.A."/>
            <person name="Ng W.-L."/>
            <person name="Kazmierczak K.M."/>
            <person name="Andrzejewski T.M."/>
            <person name="Davidsen T.M."/>
            <person name="Wayne K.J."/>
            <person name="Tettelin H."/>
            <person name="Glass J.I."/>
            <person name="Rusch D."/>
            <person name="Podicherti R."/>
            <person name="Tsui H.-C.T."/>
            <person name="Winkler M.E."/>
        </authorList>
    </citation>
    <scope>NUCLEOTIDE SEQUENCE</scope>
</reference>
<proteinExistence type="predicted"/>
<accession>A0A382TVU5</accession>
<evidence type="ECO:0000313" key="1">
    <source>
        <dbReference type="EMBL" id="SVD25631.1"/>
    </source>
</evidence>
<name>A0A382TVU5_9ZZZZ</name>
<dbReference type="EMBL" id="UINC01139217">
    <property type="protein sequence ID" value="SVD25631.1"/>
    <property type="molecule type" value="Genomic_DNA"/>
</dbReference>
<organism evidence="1">
    <name type="scientific">marine metagenome</name>
    <dbReference type="NCBI Taxonomy" id="408172"/>
    <lineage>
        <taxon>unclassified sequences</taxon>
        <taxon>metagenomes</taxon>
        <taxon>ecological metagenomes</taxon>
    </lineage>
</organism>
<gene>
    <name evidence="1" type="ORF">METZ01_LOCUS378485</name>
</gene>
<feature type="non-terminal residue" evidence="1">
    <location>
        <position position="104"/>
    </location>
</feature>
<dbReference type="AlphaFoldDB" id="A0A382TVU5"/>
<sequence length="104" mass="11628">MEFLFMLHHRLKLTVACLIVVAITFLRVGESHTQNNGPTNSAGKVLPTDAAPLSQQVVRFMSPEPRTLDSSINDYDTESTIIPFEPLLRRDENWMPVPGAADSY</sequence>